<dbReference type="RefSeq" id="WP_202825149.1">
    <property type="nucleotide sequence ID" value="NZ_JAEUXJ010000003.1"/>
</dbReference>
<keyword evidence="9" id="KW-1185">Reference proteome</keyword>
<protein>
    <recommendedName>
        <fullName evidence="2">histidine kinase</fullName>
        <ecNumber evidence="2">2.7.13.3</ecNumber>
    </recommendedName>
</protein>
<evidence type="ECO:0000259" key="6">
    <source>
        <dbReference type="PROSITE" id="PS50112"/>
    </source>
</evidence>
<dbReference type="PRINTS" id="PR00344">
    <property type="entry name" value="BCTRLSENSOR"/>
</dbReference>
<dbReference type="Pfam" id="PF13188">
    <property type="entry name" value="PAS_8"/>
    <property type="match status" value="1"/>
</dbReference>
<dbReference type="EC" id="2.7.13.3" evidence="2"/>
<dbReference type="Pfam" id="PF03707">
    <property type="entry name" value="MHYT"/>
    <property type="match status" value="2"/>
</dbReference>
<evidence type="ECO:0000259" key="7">
    <source>
        <dbReference type="PROSITE" id="PS50924"/>
    </source>
</evidence>
<evidence type="ECO:0000259" key="5">
    <source>
        <dbReference type="PROSITE" id="PS50109"/>
    </source>
</evidence>
<accession>A0ABS1V519</accession>
<dbReference type="EMBL" id="JAEUXJ010000003">
    <property type="protein sequence ID" value="MBL6455408.1"/>
    <property type="molecule type" value="Genomic_DNA"/>
</dbReference>
<proteinExistence type="predicted"/>
<comment type="catalytic activity">
    <reaction evidence="1">
        <text>ATP + protein L-histidine = ADP + protein N-phospho-L-histidine.</text>
        <dbReference type="EC" id="2.7.13.3"/>
    </reaction>
</comment>
<name>A0ABS1V519_9PROT</name>
<reference evidence="8 9" key="1">
    <citation type="submission" date="2021-01" db="EMBL/GenBank/DDBJ databases">
        <title>Belnapia mucosa sp. nov. and Belnapia arida sp. nov., isolated from the Tabernas Desert (Almeria, Spain).</title>
        <authorList>
            <person name="Molina-Menor E."/>
            <person name="Vidal-Verdu A."/>
            <person name="Calonge A."/>
            <person name="Satari L."/>
            <person name="Pereto Magraner J."/>
            <person name="Porcar Miralles M."/>
        </authorList>
    </citation>
    <scope>NUCLEOTIDE SEQUENCE [LARGE SCALE GENOMIC DNA]</scope>
    <source>
        <strain evidence="8 9">T6</strain>
    </source>
</reference>
<dbReference type="InterPro" id="IPR003594">
    <property type="entry name" value="HATPase_dom"/>
</dbReference>
<sequence>MHHVHGTHNPVLVALSILIAVLGSWTALDLLRRVRANSGSVRLWWLLGAAVATGGAIWSMHFIAMLAYELGLPIRYDIDLTILSMLLAIGATGAGLATVSGSRQAPAGWRIGLASLAMGSGICLMHYMGMAAMRLGATPSYDRGLVAASALIAVGASAFALLLALRERSLPARALGALALGLAITGMHYTAMAAVDFLPLPGQGAADTAGLPVQALALGVAGCTLLLLALALVAAMVDRRIERMALREAEALRNSEERLRTVLERLPVGVLVGEPASGRILFANPEAERILGLRPERLDLPWDRAGRVTREQLLHRRPDGAARYLELSIAALEAGPDGLAIASFEDVTARVMAEQALRRAQRLDAMGQLTGGVAHDFNNLLMVVSGNLQLLMRRTQDEVLLRFARSAAEAVRRGSDVTRRLLAFAREQPLRPAPLALGELLPDFVENVLLRTLGGRVRIETTLPAGLWPVLADRDELEAAVLNLAINSRDAMPEGGRLTLAAANIPAGGLPGRVRGLPQGDYVALTLADTGHGMPEEVLARAFEPFFTTKPVGRGSGLGLAQVYGFAAQSGGTATVESRPGEGTRVTLWLPRARGADEAGPRPAEQVA</sequence>
<feature type="transmembrane region" description="Helical" evidence="4">
    <location>
        <begin position="80"/>
        <end position="99"/>
    </location>
</feature>
<dbReference type="CDD" id="cd00082">
    <property type="entry name" value="HisKA"/>
    <property type="match status" value="1"/>
</dbReference>
<dbReference type="Gene3D" id="3.30.450.20">
    <property type="entry name" value="PAS domain"/>
    <property type="match status" value="2"/>
</dbReference>
<dbReference type="InterPro" id="IPR004358">
    <property type="entry name" value="Sig_transdc_His_kin-like_C"/>
</dbReference>
<dbReference type="Gene3D" id="1.10.287.130">
    <property type="match status" value="1"/>
</dbReference>
<evidence type="ECO:0000256" key="1">
    <source>
        <dbReference type="ARBA" id="ARBA00000085"/>
    </source>
</evidence>
<evidence type="ECO:0000256" key="4">
    <source>
        <dbReference type="PROSITE-ProRule" id="PRU00244"/>
    </source>
</evidence>
<feature type="transmembrane region" description="Helical" evidence="4">
    <location>
        <begin position="43"/>
        <end position="68"/>
    </location>
</feature>
<dbReference type="PROSITE" id="PS50109">
    <property type="entry name" value="HIS_KIN"/>
    <property type="match status" value="1"/>
</dbReference>
<evidence type="ECO:0000256" key="3">
    <source>
        <dbReference type="ARBA" id="ARBA00022553"/>
    </source>
</evidence>
<feature type="domain" description="MHYT" evidence="7">
    <location>
        <begin position="8"/>
        <end position="198"/>
    </location>
</feature>
<dbReference type="PANTHER" id="PTHR43065">
    <property type="entry name" value="SENSOR HISTIDINE KINASE"/>
    <property type="match status" value="1"/>
</dbReference>
<dbReference type="InterPro" id="IPR035965">
    <property type="entry name" value="PAS-like_dom_sf"/>
</dbReference>
<keyword evidence="4" id="KW-0472">Membrane</keyword>
<dbReference type="SUPFAM" id="SSF55874">
    <property type="entry name" value="ATPase domain of HSP90 chaperone/DNA topoisomerase II/histidine kinase"/>
    <property type="match status" value="1"/>
</dbReference>
<feature type="transmembrane region" description="Helical" evidence="4">
    <location>
        <begin position="177"/>
        <end position="195"/>
    </location>
</feature>
<dbReference type="InterPro" id="IPR005330">
    <property type="entry name" value="MHYT_dom"/>
</dbReference>
<dbReference type="SUPFAM" id="SSF55785">
    <property type="entry name" value="PYP-like sensor domain (PAS domain)"/>
    <property type="match status" value="1"/>
</dbReference>
<comment type="caution">
    <text evidence="8">The sequence shown here is derived from an EMBL/GenBank/DDBJ whole genome shotgun (WGS) entry which is preliminary data.</text>
</comment>
<feature type="transmembrane region" description="Helical" evidence="4">
    <location>
        <begin position="215"/>
        <end position="237"/>
    </location>
</feature>
<dbReference type="InterPro" id="IPR036097">
    <property type="entry name" value="HisK_dim/P_sf"/>
</dbReference>
<keyword evidence="3" id="KW-0597">Phosphoprotein</keyword>
<organism evidence="8 9">
    <name type="scientific">Belnapia mucosa</name>
    <dbReference type="NCBI Taxonomy" id="2804532"/>
    <lineage>
        <taxon>Bacteria</taxon>
        <taxon>Pseudomonadati</taxon>
        <taxon>Pseudomonadota</taxon>
        <taxon>Alphaproteobacteria</taxon>
        <taxon>Acetobacterales</taxon>
        <taxon>Roseomonadaceae</taxon>
        <taxon>Belnapia</taxon>
    </lineage>
</organism>
<dbReference type="InterPro" id="IPR000014">
    <property type="entry name" value="PAS"/>
</dbReference>
<dbReference type="PROSITE" id="PS50112">
    <property type="entry name" value="PAS"/>
    <property type="match status" value="1"/>
</dbReference>
<dbReference type="PROSITE" id="PS50924">
    <property type="entry name" value="MHYT"/>
    <property type="match status" value="1"/>
</dbReference>
<dbReference type="InterPro" id="IPR003661">
    <property type="entry name" value="HisK_dim/P_dom"/>
</dbReference>
<feature type="transmembrane region" description="Helical" evidence="4">
    <location>
        <begin position="111"/>
        <end position="133"/>
    </location>
</feature>
<keyword evidence="4" id="KW-0812">Transmembrane</keyword>
<dbReference type="Gene3D" id="3.30.565.10">
    <property type="entry name" value="Histidine kinase-like ATPase, C-terminal domain"/>
    <property type="match status" value="1"/>
</dbReference>
<feature type="domain" description="PAS" evidence="6">
    <location>
        <begin position="255"/>
        <end position="298"/>
    </location>
</feature>
<evidence type="ECO:0000256" key="2">
    <source>
        <dbReference type="ARBA" id="ARBA00012438"/>
    </source>
</evidence>
<keyword evidence="4" id="KW-1133">Transmembrane helix</keyword>
<evidence type="ECO:0000313" key="8">
    <source>
        <dbReference type="EMBL" id="MBL6455408.1"/>
    </source>
</evidence>
<dbReference type="Proteomes" id="UP000606490">
    <property type="component" value="Unassembled WGS sequence"/>
</dbReference>
<feature type="transmembrane region" description="Helical" evidence="4">
    <location>
        <begin position="145"/>
        <end position="165"/>
    </location>
</feature>
<dbReference type="InterPro" id="IPR036890">
    <property type="entry name" value="HATPase_C_sf"/>
</dbReference>
<dbReference type="Pfam" id="PF02518">
    <property type="entry name" value="HATPase_c"/>
    <property type="match status" value="1"/>
</dbReference>
<gene>
    <name evidence="8" type="ORF">JMJ55_08750</name>
</gene>
<feature type="domain" description="Histidine kinase" evidence="5">
    <location>
        <begin position="372"/>
        <end position="594"/>
    </location>
</feature>
<feature type="transmembrane region" description="Helical" evidence="4">
    <location>
        <begin position="12"/>
        <end position="31"/>
    </location>
</feature>
<dbReference type="PANTHER" id="PTHR43065:SF42">
    <property type="entry name" value="TWO-COMPONENT SENSOR PPRA"/>
    <property type="match status" value="1"/>
</dbReference>
<evidence type="ECO:0000313" key="9">
    <source>
        <dbReference type="Proteomes" id="UP000606490"/>
    </source>
</evidence>
<dbReference type="InterPro" id="IPR005467">
    <property type="entry name" value="His_kinase_dom"/>
</dbReference>
<dbReference type="SUPFAM" id="SSF47384">
    <property type="entry name" value="Homodimeric domain of signal transducing histidine kinase"/>
    <property type="match status" value="1"/>
</dbReference>
<dbReference type="Pfam" id="PF00512">
    <property type="entry name" value="HisKA"/>
    <property type="match status" value="1"/>
</dbReference>
<dbReference type="SMART" id="SM00387">
    <property type="entry name" value="HATPase_c"/>
    <property type="match status" value="1"/>
</dbReference>
<dbReference type="SMART" id="SM00388">
    <property type="entry name" value="HisKA"/>
    <property type="match status" value="1"/>
</dbReference>